<proteinExistence type="predicted"/>
<dbReference type="GeneID" id="88858004"/>
<gene>
    <name evidence="1" type="ORF">QL112_020570</name>
</gene>
<dbReference type="EMBL" id="CP133647">
    <property type="protein sequence ID" value="WNH02104.1"/>
    <property type="molecule type" value="Genomic_DNA"/>
</dbReference>
<dbReference type="Pfam" id="PF11903">
    <property type="entry name" value="ParD_like"/>
    <property type="match status" value="1"/>
</dbReference>
<evidence type="ECO:0000313" key="2">
    <source>
        <dbReference type="Proteomes" id="UP001300348"/>
    </source>
</evidence>
<dbReference type="InterPro" id="IPR021831">
    <property type="entry name" value="ParD-like"/>
</dbReference>
<protein>
    <recommendedName>
        <fullName evidence="3">ParD-like antitoxin of type II toxin-antitoxin system</fullName>
    </recommendedName>
</protein>
<accession>A0ABY9XHL2</accession>
<name>A0ABY9XHL2_9GAMM</name>
<dbReference type="RefSeq" id="WP_189759442.1">
    <property type="nucleotide sequence ID" value="NZ_CAWPOC010000273.1"/>
</dbReference>
<sequence>MAISIRLDDDFVNDVKIHAEVSSRSVPKQIEHWAKIGRIAEDNPDLPYSFILDALLAKSEVDNGKVSRYVRRTKKSQD</sequence>
<keyword evidence="2" id="KW-1185">Reference proteome</keyword>
<dbReference type="Proteomes" id="UP001300348">
    <property type="component" value="Chromosome"/>
</dbReference>
<reference evidence="1 2" key="1">
    <citation type="journal article" date="2023" name="Access Microbiol">
        <title>The genome of a steinernematid-associated Pseudomonas piscis bacterium encodes the biosynthesis of insect toxins.</title>
        <authorList>
            <person name="Awori R.M."/>
            <person name="Hendre P."/>
            <person name="Amugune N.O."/>
        </authorList>
    </citation>
    <scope>NUCLEOTIDE SEQUENCE [LARGE SCALE GENOMIC DNA]</scope>
    <source>
        <strain evidence="1 2">97</strain>
    </source>
</reference>
<evidence type="ECO:0008006" key="3">
    <source>
        <dbReference type="Google" id="ProtNLM"/>
    </source>
</evidence>
<organism evidence="1 2">
    <name type="scientific">Xenorhabdus griffiniae</name>
    <dbReference type="NCBI Taxonomy" id="351672"/>
    <lineage>
        <taxon>Bacteria</taxon>
        <taxon>Pseudomonadati</taxon>
        <taxon>Pseudomonadota</taxon>
        <taxon>Gammaproteobacteria</taxon>
        <taxon>Enterobacterales</taxon>
        <taxon>Morganellaceae</taxon>
        <taxon>Xenorhabdus</taxon>
    </lineage>
</organism>
<evidence type="ECO:0000313" key="1">
    <source>
        <dbReference type="EMBL" id="WNH02104.1"/>
    </source>
</evidence>